<reference evidence="1" key="1">
    <citation type="submission" date="2019-02" db="EMBL/GenBank/DDBJ databases">
        <authorList>
            <person name="Gruber-Vodicka R. H."/>
            <person name="Seah K. B. B."/>
        </authorList>
    </citation>
    <scope>NUCLEOTIDE SEQUENCE</scope>
    <source>
        <strain evidence="1">BECK_DK47</strain>
    </source>
</reference>
<evidence type="ECO:0000313" key="1">
    <source>
        <dbReference type="EMBL" id="VFJ65503.1"/>
    </source>
</evidence>
<sequence>MNPVIYTPPKLSEGFYDELWTEIAGGGIEAFYHYLLHLDLSDFNPKSEPPGTVAKRDLAEEPYAKVRIVPASKAKTGEKAEFTRSK</sequence>
<dbReference type="EMBL" id="CAADEX010000151">
    <property type="protein sequence ID" value="VFJ65503.1"/>
    <property type="molecule type" value="Genomic_DNA"/>
</dbReference>
<accession>A0A450TEJ9</accession>
<organism evidence="1">
    <name type="scientific">Candidatus Kentrum sp. DK</name>
    <dbReference type="NCBI Taxonomy" id="2126562"/>
    <lineage>
        <taxon>Bacteria</taxon>
        <taxon>Pseudomonadati</taxon>
        <taxon>Pseudomonadota</taxon>
        <taxon>Gammaproteobacteria</taxon>
        <taxon>Candidatus Kentrum</taxon>
    </lineage>
</organism>
<proteinExistence type="predicted"/>
<protein>
    <submittedName>
        <fullName evidence="1">Uncharacterized protein</fullName>
    </submittedName>
</protein>
<name>A0A450TEJ9_9GAMM</name>
<gene>
    <name evidence="1" type="ORF">BECKDK2373B_GA0170837_11516</name>
</gene>
<dbReference type="AlphaFoldDB" id="A0A450TEJ9"/>